<feature type="region of interest" description="Disordered" evidence="2">
    <location>
        <begin position="160"/>
        <end position="214"/>
    </location>
</feature>
<name>C5MIE7_CANTT</name>
<dbReference type="Gene3D" id="3.30.530.20">
    <property type="match status" value="1"/>
</dbReference>
<dbReference type="PANTHER" id="PTHR13009">
    <property type="entry name" value="HEAT SHOCK PROTEIN 90 HSP90 CO-CHAPERONE AHA-1"/>
    <property type="match status" value="1"/>
</dbReference>
<dbReference type="Pfam" id="PF09229">
    <property type="entry name" value="Aha1_N"/>
    <property type="match status" value="1"/>
</dbReference>
<dbReference type="EMBL" id="GG692404">
    <property type="protein sequence ID" value="EER30441.1"/>
    <property type="molecule type" value="Genomic_DNA"/>
</dbReference>
<keyword evidence="5" id="KW-1185">Reference proteome</keyword>
<dbReference type="KEGG" id="ctp:CTRG_05840"/>
<evidence type="ECO:0000313" key="5">
    <source>
        <dbReference type="Proteomes" id="UP000002037"/>
    </source>
</evidence>
<dbReference type="InterPro" id="IPR036338">
    <property type="entry name" value="Aha1"/>
</dbReference>
<dbReference type="Proteomes" id="UP000002037">
    <property type="component" value="Unassembled WGS sequence"/>
</dbReference>
<dbReference type="Pfam" id="PF08327">
    <property type="entry name" value="AHSA1"/>
    <property type="match status" value="1"/>
</dbReference>
<dbReference type="InterPro" id="IPR023393">
    <property type="entry name" value="START-like_dom_sf"/>
</dbReference>
<evidence type="ECO:0000259" key="3">
    <source>
        <dbReference type="SMART" id="SM01000"/>
    </source>
</evidence>
<dbReference type="GO" id="GO:0005829">
    <property type="term" value="C:cytosol"/>
    <property type="evidence" value="ECO:0007669"/>
    <property type="project" value="TreeGrafter"/>
</dbReference>
<dbReference type="PANTHER" id="PTHR13009:SF22">
    <property type="entry name" value="LD43819P"/>
    <property type="match status" value="1"/>
</dbReference>
<sequence>MVVNNPNNWHWVDKNCLPWSVEYFKEHLTGLDAMNADEYVQIEEVSSVEGDVDVSQRKGKVISLFDVRIILTYHGYNAKDDNINGSITIPELTYDTEEDELQFEITVYNENSQNTGISLFIKKQIIPQLKKKLMKFGKDLIETNSRDIQLSQDKVTSTFTKANQTATATSTSTEPVKKEKRQQPVKKKVESPVEKKPEPVKAPSPPSQKDLVSDKISSHKKVVYAEGSTIIPKYNTSTLHLEPSFNTTAEQLYKTFLERERISAWTRSFPVIEDFPPKLGSDFQMFGGSVSGKFLSLTENKEIKMLWRLSDWKEGHFAEVDLNFVQGAGETNIIIKMTGIPIGQEERVKENFEERYIRAIKITFGFGAVL</sequence>
<dbReference type="SMART" id="SM01000">
    <property type="entry name" value="Aha1_N"/>
    <property type="match status" value="1"/>
</dbReference>
<dbReference type="GO" id="GO:0005634">
    <property type="term" value="C:nucleus"/>
    <property type="evidence" value="ECO:0007669"/>
    <property type="project" value="EnsemblFungi"/>
</dbReference>
<dbReference type="HOGENOM" id="CLU_049046_1_0_1"/>
<dbReference type="SUPFAM" id="SSF103111">
    <property type="entry name" value="Activator of Hsp90 ATPase, Aha1"/>
    <property type="match status" value="1"/>
</dbReference>
<dbReference type="SUPFAM" id="SSF55961">
    <property type="entry name" value="Bet v1-like"/>
    <property type="match status" value="1"/>
</dbReference>
<dbReference type="InterPro" id="IPR013538">
    <property type="entry name" value="ASHA1/2-like_C"/>
</dbReference>
<dbReference type="eggNOG" id="KOG2936">
    <property type="taxonomic scope" value="Eukaryota"/>
</dbReference>
<gene>
    <name evidence="4" type="ORF">CTRG_05840</name>
</gene>
<evidence type="ECO:0000256" key="1">
    <source>
        <dbReference type="ARBA" id="ARBA00006817"/>
    </source>
</evidence>
<accession>C5MIE7</accession>
<feature type="compositionally biased region" description="Basic and acidic residues" evidence="2">
    <location>
        <begin position="187"/>
        <end position="199"/>
    </location>
</feature>
<dbReference type="VEuPathDB" id="FungiDB:CTRG_05840"/>
<dbReference type="CDD" id="cd08892">
    <property type="entry name" value="SRPBCC_Aha1"/>
    <property type="match status" value="1"/>
</dbReference>
<organism evidence="4 5">
    <name type="scientific">Candida tropicalis (strain ATCC MYA-3404 / T1)</name>
    <name type="common">Yeast</name>
    <dbReference type="NCBI Taxonomy" id="294747"/>
    <lineage>
        <taxon>Eukaryota</taxon>
        <taxon>Fungi</taxon>
        <taxon>Dikarya</taxon>
        <taxon>Ascomycota</taxon>
        <taxon>Saccharomycotina</taxon>
        <taxon>Pichiomycetes</taxon>
        <taxon>Debaryomycetaceae</taxon>
        <taxon>Candida/Lodderomyces clade</taxon>
        <taxon>Candida</taxon>
    </lineage>
</organism>
<evidence type="ECO:0000256" key="2">
    <source>
        <dbReference type="SAM" id="MobiDB-lite"/>
    </source>
</evidence>
<dbReference type="Gene3D" id="3.15.10.20">
    <property type="entry name" value="Activator of Hsp90 ATPase Aha1, N-terminal domain"/>
    <property type="match status" value="1"/>
</dbReference>
<dbReference type="InterPro" id="IPR015310">
    <property type="entry name" value="AHSA1-like_N"/>
</dbReference>
<comment type="similarity">
    <text evidence="1">Belongs to the AHA1 family.</text>
</comment>
<dbReference type="STRING" id="294747.C5MIE7"/>
<dbReference type="AlphaFoldDB" id="C5MIE7"/>
<protein>
    <recommendedName>
        <fullName evidence="3">Activator of Hsp90 ATPase AHSA1-like N-terminal domain-containing protein</fullName>
    </recommendedName>
</protein>
<dbReference type="GO" id="GO:0006606">
    <property type="term" value="P:protein import into nucleus"/>
    <property type="evidence" value="ECO:0007669"/>
    <property type="project" value="EnsemblFungi"/>
</dbReference>
<dbReference type="GO" id="GO:0006457">
    <property type="term" value="P:protein folding"/>
    <property type="evidence" value="ECO:0007669"/>
    <property type="project" value="EnsemblFungi"/>
</dbReference>
<dbReference type="GeneID" id="8300189"/>
<dbReference type="GO" id="GO:0051087">
    <property type="term" value="F:protein-folding chaperone binding"/>
    <property type="evidence" value="ECO:0007669"/>
    <property type="project" value="EnsemblFungi"/>
</dbReference>
<dbReference type="OrthoDB" id="567237at2759"/>
<evidence type="ECO:0000313" key="4">
    <source>
        <dbReference type="EMBL" id="EER30441.1"/>
    </source>
</evidence>
<reference evidence="4 5" key="1">
    <citation type="journal article" date="2009" name="Nature">
        <title>Evolution of pathogenicity and sexual reproduction in eight Candida genomes.</title>
        <authorList>
            <person name="Butler G."/>
            <person name="Rasmussen M.D."/>
            <person name="Lin M.F."/>
            <person name="Santos M.A."/>
            <person name="Sakthikumar S."/>
            <person name="Munro C.A."/>
            <person name="Rheinbay E."/>
            <person name="Grabherr M."/>
            <person name="Forche A."/>
            <person name="Reedy J.L."/>
            <person name="Agrafioti I."/>
            <person name="Arnaud M.B."/>
            <person name="Bates S."/>
            <person name="Brown A.J."/>
            <person name="Brunke S."/>
            <person name="Costanzo M.C."/>
            <person name="Fitzpatrick D.A."/>
            <person name="de Groot P.W."/>
            <person name="Harris D."/>
            <person name="Hoyer L.L."/>
            <person name="Hube B."/>
            <person name="Klis F.M."/>
            <person name="Kodira C."/>
            <person name="Lennard N."/>
            <person name="Logue M.E."/>
            <person name="Martin R."/>
            <person name="Neiman A.M."/>
            <person name="Nikolaou E."/>
            <person name="Quail M.A."/>
            <person name="Quinn J."/>
            <person name="Santos M.C."/>
            <person name="Schmitzberger F.F."/>
            <person name="Sherlock G."/>
            <person name="Shah P."/>
            <person name="Silverstein K.A."/>
            <person name="Skrzypek M.S."/>
            <person name="Soll D."/>
            <person name="Staggs R."/>
            <person name="Stansfield I."/>
            <person name="Stumpf M.P."/>
            <person name="Sudbery P.E."/>
            <person name="Srikantha T."/>
            <person name="Zeng Q."/>
            <person name="Berman J."/>
            <person name="Berriman M."/>
            <person name="Heitman J."/>
            <person name="Gow N.A."/>
            <person name="Lorenz M.C."/>
            <person name="Birren B.W."/>
            <person name="Kellis M."/>
            <person name="Cuomo C.A."/>
        </authorList>
    </citation>
    <scope>NUCLEOTIDE SEQUENCE [LARGE SCALE GENOMIC DNA]</scope>
    <source>
        <strain evidence="5">ATCC MYA-3404 / T1</strain>
    </source>
</reference>
<proteinExistence type="inferred from homology"/>
<feature type="domain" description="Activator of Hsp90 ATPase AHSA1-like N-terminal" evidence="3">
    <location>
        <begin position="13"/>
        <end position="146"/>
    </location>
</feature>
<dbReference type="RefSeq" id="XP_002546362.1">
    <property type="nucleotide sequence ID" value="XM_002546316.1"/>
</dbReference>
<dbReference type="GO" id="GO:0001671">
    <property type="term" value="F:ATPase activator activity"/>
    <property type="evidence" value="ECO:0007669"/>
    <property type="project" value="EnsemblFungi"/>
</dbReference>